<evidence type="ECO:0000259" key="2">
    <source>
        <dbReference type="Pfam" id="PF10988"/>
    </source>
</evidence>
<dbReference type="AlphaFoldDB" id="A0A1M5FWC3"/>
<gene>
    <name evidence="3" type="ORF">SAMN05444372_101330</name>
</gene>
<dbReference type="Pfam" id="PF10988">
    <property type="entry name" value="DUF2807"/>
    <property type="match status" value="1"/>
</dbReference>
<dbReference type="Proteomes" id="UP000184020">
    <property type="component" value="Unassembled WGS sequence"/>
</dbReference>
<evidence type="ECO:0000313" key="3">
    <source>
        <dbReference type="EMBL" id="SHF95798.1"/>
    </source>
</evidence>
<protein>
    <submittedName>
        <fullName evidence="3">Putative auto-transporter adhesin, head GIN domain</fullName>
    </submittedName>
</protein>
<dbReference type="Gene3D" id="2.160.20.120">
    <property type="match status" value="1"/>
</dbReference>
<dbReference type="EMBL" id="FQWF01000001">
    <property type="protein sequence ID" value="SHF95798.1"/>
    <property type="molecule type" value="Genomic_DNA"/>
</dbReference>
<keyword evidence="4" id="KW-1185">Reference proteome</keyword>
<dbReference type="RefSeq" id="WP_073016521.1">
    <property type="nucleotide sequence ID" value="NZ_FQWF01000001.1"/>
</dbReference>
<evidence type="ECO:0000313" key="4">
    <source>
        <dbReference type="Proteomes" id="UP000184020"/>
    </source>
</evidence>
<feature type="chain" id="PRO_5012815921" evidence="1">
    <location>
        <begin position="20"/>
        <end position="222"/>
    </location>
</feature>
<keyword evidence="1" id="KW-0732">Signal</keyword>
<name>A0A1M5FWC3_9FLAO</name>
<accession>A0A1M5FWC3</accession>
<organism evidence="3 4">
    <name type="scientific">Flavobacterium micromati</name>
    <dbReference type="NCBI Taxonomy" id="229205"/>
    <lineage>
        <taxon>Bacteria</taxon>
        <taxon>Pseudomonadati</taxon>
        <taxon>Bacteroidota</taxon>
        <taxon>Flavobacteriia</taxon>
        <taxon>Flavobacteriales</taxon>
        <taxon>Flavobacteriaceae</taxon>
        <taxon>Flavobacterium</taxon>
    </lineage>
</organism>
<dbReference type="OrthoDB" id="945689at2"/>
<sequence length="222" mass="24575">MIKLIITIILTLTSFFANAQLKGSGKTVTKTYNFQNFNKVNFDDLDGKLEIEVGKPYSISVTIDDNLLPLFILEENNSKSELKVFFKNNDNNKKYIEDTHLKIKILMPKLTEIKHTGNSSLIISNLSEINFKLENSGNGTTTVIGKVETLKVVNSGNGNTKAKELFVKNAEIKCAGNGNVYLNVSDELTAKATANCTIFNFGKAKFDLQSSKSGNANLVYKF</sequence>
<dbReference type="STRING" id="229205.SAMN05444372_101330"/>
<proteinExistence type="predicted"/>
<feature type="signal peptide" evidence="1">
    <location>
        <begin position="1"/>
        <end position="19"/>
    </location>
</feature>
<feature type="domain" description="Putative auto-transporter adhesin head GIN" evidence="2">
    <location>
        <begin position="37"/>
        <end position="203"/>
    </location>
</feature>
<evidence type="ECO:0000256" key="1">
    <source>
        <dbReference type="SAM" id="SignalP"/>
    </source>
</evidence>
<dbReference type="InterPro" id="IPR021255">
    <property type="entry name" value="DUF2807"/>
</dbReference>
<reference evidence="4" key="1">
    <citation type="submission" date="2016-11" db="EMBL/GenBank/DDBJ databases">
        <authorList>
            <person name="Varghese N."/>
            <person name="Submissions S."/>
        </authorList>
    </citation>
    <scope>NUCLEOTIDE SEQUENCE [LARGE SCALE GENOMIC DNA]</scope>
    <source>
        <strain evidence="4">DSM 17659</strain>
    </source>
</reference>